<evidence type="ECO:0000313" key="10">
    <source>
        <dbReference type="EMBL" id="EJT48263.1"/>
    </source>
</evidence>
<evidence type="ECO:0000256" key="3">
    <source>
        <dbReference type="ARBA" id="ARBA00022833"/>
    </source>
</evidence>
<evidence type="ECO:0000256" key="2">
    <source>
        <dbReference type="ARBA" id="ARBA00022723"/>
    </source>
</evidence>
<evidence type="ECO:0000256" key="5">
    <source>
        <dbReference type="ARBA" id="ARBA00023125"/>
    </source>
</evidence>
<evidence type="ECO:0000313" key="11">
    <source>
        <dbReference type="Proteomes" id="UP000002748"/>
    </source>
</evidence>
<dbReference type="Gene3D" id="4.10.240.10">
    <property type="entry name" value="Zn(2)-C6 fungal-type DNA-binding domain"/>
    <property type="match status" value="1"/>
</dbReference>
<reference evidence="10 11" key="1">
    <citation type="journal article" date="2012" name="Eukaryot. Cell">
        <title>Draft genome sequence of CBS 2479, the standard type strain of Trichosporon asahii.</title>
        <authorList>
            <person name="Yang R.Y."/>
            <person name="Li H.T."/>
            <person name="Zhu H."/>
            <person name="Zhou G.P."/>
            <person name="Wang M."/>
            <person name="Wang L."/>
        </authorList>
    </citation>
    <scope>NUCLEOTIDE SEQUENCE [LARGE SCALE GENOMIC DNA]</scope>
    <source>
        <strain evidence="11">ATCC 90039 / CBS 2479 / JCM 2466 / KCTC 7840 / NCYC 2677 / UAMH 7654</strain>
    </source>
</reference>
<dbReference type="EMBL" id="ALBS01000208">
    <property type="protein sequence ID" value="EJT48263.1"/>
    <property type="molecule type" value="Genomic_DNA"/>
</dbReference>
<keyword evidence="2" id="KW-0479">Metal-binding</keyword>
<organism evidence="10 11">
    <name type="scientific">Trichosporon asahii var. asahii (strain ATCC 90039 / CBS 2479 / JCM 2466 / KCTC 7840 / NBRC 103889/ NCYC 2677 / UAMH 7654)</name>
    <name type="common">Yeast</name>
    <dbReference type="NCBI Taxonomy" id="1186058"/>
    <lineage>
        <taxon>Eukaryota</taxon>
        <taxon>Fungi</taxon>
        <taxon>Dikarya</taxon>
        <taxon>Basidiomycota</taxon>
        <taxon>Agaricomycotina</taxon>
        <taxon>Tremellomycetes</taxon>
        <taxon>Trichosporonales</taxon>
        <taxon>Trichosporonaceae</taxon>
        <taxon>Trichosporon</taxon>
    </lineage>
</organism>
<dbReference type="SUPFAM" id="SSF57701">
    <property type="entry name" value="Zn2/Cys6 DNA-binding domain"/>
    <property type="match status" value="1"/>
</dbReference>
<dbReference type="PANTHER" id="PTHR31313:SF81">
    <property type="entry name" value="TY1 ENHANCER ACTIVATOR"/>
    <property type="match status" value="1"/>
</dbReference>
<dbReference type="Proteomes" id="UP000002748">
    <property type="component" value="Unassembled WGS sequence"/>
</dbReference>
<evidence type="ECO:0000256" key="1">
    <source>
        <dbReference type="ARBA" id="ARBA00004123"/>
    </source>
</evidence>
<name>J5QNE2_TRIAS</name>
<keyword evidence="6" id="KW-0804">Transcription</keyword>
<dbReference type="Pfam" id="PF00172">
    <property type="entry name" value="Zn_clus"/>
    <property type="match status" value="1"/>
</dbReference>
<feature type="compositionally biased region" description="Polar residues" evidence="8">
    <location>
        <begin position="45"/>
        <end position="60"/>
    </location>
</feature>
<comment type="caution">
    <text evidence="10">The sequence shown here is derived from an EMBL/GenBank/DDBJ whole genome shotgun (WGS) entry which is preliminary data.</text>
</comment>
<dbReference type="AlphaFoldDB" id="J5QNE2"/>
<dbReference type="GO" id="GO:0003677">
    <property type="term" value="F:DNA binding"/>
    <property type="evidence" value="ECO:0007669"/>
    <property type="project" value="UniProtKB-KW"/>
</dbReference>
<keyword evidence="3" id="KW-0862">Zinc</keyword>
<dbReference type="GO" id="GO:0000981">
    <property type="term" value="F:DNA-binding transcription factor activity, RNA polymerase II-specific"/>
    <property type="evidence" value="ECO:0007669"/>
    <property type="project" value="InterPro"/>
</dbReference>
<proteinExistence type="predicted"/>
<dbReference type="PANTHER" id="PTHR31313">
    <property type="entry name" value="TY1 ENHANCER ACTIVATOR"/>
    <property type="match status" value="1"/>
</dbReference>
<dbReference type="GO" id="GO:0008270">
    <property type="term" value="F:zinc ion binding"/>
    <property type="evidence" value="ECO:0007669"/>
    <property type="project" value="InterPro"/>
</dbReference>
<gene>
    <name evidence="10" type="ORF">A1Q1_02722</name>
</gene>
<accession>J5QNE2</accession>
<dbReference type="RefSeq" id="XP_014179458.1">
    <property type="nucleotide sequence ID" value="XM_014323983.1"/>
</dbReference>
<protein>
    <recommendedName>
        <fullName evidence="9">Zn(2)-C6 fungal-type domain-containing protein</fullName>
    </recommendedName>
</protein>
<dbReference type="KEGG" id="tasa:A1Q1_02722"/>
<dbReference type="InterPro" id="IPR051615">
    <property type="entry name" value="Transcr_Regulatory_Elem"/>
</dbReference>
<evidence type="ECO:0000259" key="9">
    <source>
        <dbReference type="PROSITE" id="PS50048"/>
    </source>
</evidence>
<sequence length="465" mass="48366">MQPHSHNPVGPDQTRHSQQSQHHHPYQARPASSSSAVGSTSSASRPRTANSVSPNNTSSDRPPKPPRKLNRSANQLHRNQACLPCRRRRIKCDAAKPHCSSCIRSFRFLARTQPDPEREARGVQCVYEESTDNEPVGGGGVEGASQPSLHVDPDHPRNTVLKLEGRIAELQDALARLSDGQQALGVSISAPNSATFPVHSSPHQHPLSAGAAGAGGHSVPRSMSWSTVDSNVAGGGGGGTGVGGGSAFSPQQYSPAPGPINPRFSFDGAAGAGMSPALGPSMISSTPLSSSPIQEHSTASHRFMQPSHTGVSHHHSLSGHSGVMDMGIGGMGHMHHSLQGSRGTANVLSDCGYQTAGMHNPALPAYQQDLGTDEDGGRGASSAGGGQYMDVFRQGWTPYLAEPSLIDHFVQTFIAAPSAQLQTPTPETPLSLGFPPTLLRSGSPKAQVAPTLAPTLAPTPTALSS</sequence>
<dbReference type="OrthoDB" id="5600212at2759"/>
<dbReference type="SMART" id="SM00066">
    <property type="entry name" value="GAL4"/>
    <property type="match status" value="1"/>
</dbReference>
<dbReference type="CDD" id="cd00067">
    <property type="entry name" value="GAL4"/>
    <property type="match status" value="1"/>
</dbReference>
<dbReference type="VEuPathDB" id="FungiDB:A1Q1_02722"/>
<evidence type="ECO:0000256" key="4">
    <source>
        <dbReference type="ARBA" id="ARBA00023015"/>
    </source>
</evidence>
<dbReference type="GeneID" id="25986235"/>
<feature type="domain" description="Zn(2)-C6 fungal-type" evidence="9">
    <location>
        <begin position="81"/>
        <end position="127"/>
    </location>
</feature>
<evidence type="ECO:0000256" key="7">
    <source>
        <dbReference type="ARBA" id="ARBA00023242"/>
    </source>
</evidence>
<dbReference type="InterPro" id="IPR036864">
    <property type="entry name" value="Zn2-C6_fun-type_DNA-bd_sf"/>
</dbReference>
<feature type="region of interest" description="Disordered" evidence="8">
    <location>
        <begin position="1"/>
        <end position="75"/>
    </location>
</feature>
<feature type="compositionally biased region" description="Low complexity" evidence="8">
    <location>
        <begin position="449"/>
        <end position="465"/>
    </location>
</feature>
<keyword evidence="5" id="KW-0238">DNA-binding</keyword>
<comment type="subcellular location">
    <subcellularLocation>
        <location evidence="1">Nucleus</location>
    </subcellularLocation>
</comment>
<dbReference type="PROSITE" id="PS50048">
    <property type="entry name" value="ZN2_CY6_FUNGAL_2"/>
    <property type="match status" value="1"/>
</dbReference>
<feature type="region of interest" description="Disordered" evidence="8">
    <location>
        <begin position="197"/>
        <end position="221"/>
    </location>
</feature>
<keyword evidence="4" id="KW-0805">Transcription regulation</keyword>
<dbReference type="GO" id="GO:0005634">
    <property type="term" value="C:nucleus"/>
    <property type="evidence" value="ECO:0007669"/>
    <property type="project" value="UniProtKB-SubCell"/>
</dbReference>
<dbReference type="HOGENOM" id="CLU_593373_0_0_1"/>
<feature type="compositionally biased region" description="Low complexity" evidence="8">
    <location>
        <begin position="31"/>
        <end position="44"/>
    </location>
</feature>
<keyword evidence="7" id="KW-0539">Nucleus</keyword>
<feature type="region of interest" description="Disordered" evidence="8">
    <location>
        <begin position="421"/>
        <end position="465"/>
    </location>
</feature>
<dbReference type="InterPro" id="IPR001138">
    <property type="entry name" value="Zn2Cys6_DnaBD"/>
</dbReference>
<evidence type="ECO:0000256" key="8">
    <source>
        <dbReference type="SAM" id="MobiDB-lite"/>
    </source>
</evidence>
<evidence type="ECO:0000256" key="6">
    <source>
        <dbReference type="ARBA" id="ARBA00023163"/>
    </source>
</evidence>